<dbReference type="Proteomes" id="UP001521150">
    <property type="component" value="Unassembled WGS sequence"/>
</dbReference>
<evidence type="ECO:0000313" key="2">
    <source>
        <dbReference type="EMBL" id="MCE7010860.1"/>
    </source>
</evidence>
<sequence length="225" mass="23919">MKSGKLALCALLAAPLLACGGGDEPVAQGSSGDGPAAPAAEPAKRPVFEDFPGEGVVYTESGASLGLKVKAIDSTWAAEVMDKPANPGYHFLAVWVAVTPALADRGMDNVKIDDEFYVRFKPAGSTCNGTQPVDKNGNCYAYGKPGSQLQPLLSAEWRTASWSHVQYTRSDIKRGETRFAQIGFSIDDKVQATSFELCVPTKEASNEFVKDKMPCTPVKAPDGSR</sequence>
<comment type="caution">
    <text evidence="2">The sequence shown here is derived from an EMBL/GenBank/DDBJ whole genome shotgun (WGS) entry which is preliminary data.</text>
</comment>
<gene>
    <name evidence="2" type="ORF">LWC34_49870</name>
</gene>
<dbReference type="EMBL" id="JAJVCN010000004">
    <property type="protein sequence ID" value="MCE7010860.1"/>
    <property type="molecule type" value="Genomic_DNA"/>
</dbReference>
<keyword evidence="3" id="KW-1185">Reference proteome</keyword>
<accession>A0ABS8ZT08</accession>
<evidence type="ECO:0000313" key="3">
    <source>
        <dbReference type="Proteomes" id="UP001521150"/>
    </source>
</evidence>
<feature type="signal peptide" evidence="1">
    <location>
        <begin position="1"/>
        <end position="18"/>
    </location>
</feature>
<proteinExistence type="predicted"/>
<reference evidence="2 3" key="1">
    <citation type="submission" date="2021-12" db="EMBL/GenBank/DDBJ databases">
        <title>Genome sequence of Kibdelosporangium philippinense ATCC 49844.</title>
        <authorList>
            <person name="Fedorov E.A."/>
            <person name="Omeragic M."/>
            <person name="Shalygina K.F."/>
            <person name="Maclea K.S."/>
        </authorList>
    </citation>
    <scope>NUCLEOTIDE SEQUENCE [LARGE SCALE GENOMIC DNA]</scope>
    <source>
        <strain evidence="2 3">ATCC 49844</strain>
    </source>
</reference>
<organism evidence="2 3">
    <name type="scientific">Kibdelosporangium philippinense</name>
    <dbReference type="NCBI Taxonomy" id="211113"/>
    <lineage>
        <taxon>Bacteria</taxon>
        <taxon>Bacillati</taxon>
        <taxon>Actinomycetota</taxon>
        <taxon>Actinomycetes</taxon>
        <taxon>Pseudonocardiales</taxon>
        <taxon>Pseudonocardiaceae</taxon>
        <taxon>Kibdelosporangium</taxon>
    </lineage>
</organism>
<keyword evidence="1" id="KW-0732">Signal</keyword>
<protein>
    <recommendedName>
        <fullName evidence="4">Lipoprotein</fullName>
    </recommendedName>
</protein>
<evidence type="ECO:0008006" key="4">
    <source>
        <dbReference type="Google" id="ProtNLM"/>
    </source>
</evidence>
<dbReference type="RefSeq" id="WP_233733126.1">
    <property type="nucleotide sequence ID" value="NZ_JAJVCN010000004.1"/>
</dbReference>
<name>A0ABS8ZT08_9PSEU</name>
<evidence type="ECO:0000256" key="1">
    <source>
        <dbReference type="SAM" id="SignalP"/>
    </source>
</evidence>
<feature type="chain" id="PRO_5045915446" description="Lipoprotein" evidence="1">
    <location>
        <begin position="19"/>
        <end position="225"/>
    </location>
</feature>